<dbReference type="NCBIfam" id="TIGR00196">
    <property type="entry name" value="yjeF_cterm"/>
    <property type="match status" value="1"/>
</dbReference>
<dbReference type="GO" id="GO:0052855">
    <property type="term" value="F:ADP-dependent NAD(P)H-hydrate dehydratase activity"/>
    <property type="evidence" value="ECO:0007669"/>
    <property type="project" value="UniProtKB-UniRule"/>
</dbReference>
<feature type="binding site" evidence="6">
    <location>
        <begin position="201"/>
        <end position="205"/>
    </location>
    <ligand>
        <name>AMP</name>
        <dbReference type="ChEBI" id="CHEBI:456215"/>
    </ligand>
</feature>
<sequence>MCNFRQTNPTMNTIYIDQKEILKRYKYIDKQTHKGIQGHALLIGGSYGKIGSVCLSSKAALKTGCGLVTAFVPKCGYEIVQISIPEVTVLTDVQEKFISNITFEIEPQAIAIGPGIGQELATQNALHEFLKTNTIPLVIDADALNILSQNKSWLSLLAPKTIITPHPKELERLIGKWNSEEEKFEKTKLFSKQYNLIVVMKGAPTHTIDGETIYENSTGNAALATAGSGDVLTGMITSLLAQSYEPVNAAILGIYLHGLTADIALPETGYQSFIASNVIENIGKAYLTLENAQK</sequence>
<evidence type="ECO:0000256" key="1">
    <source>
        <dbReference type="ARBA" id="ARBA00022741"/>
    </source>
</evidence>
<evidence type="ECO:0000259" key="7">
    <source>
        <dbReference type="PROSITE" id="PS51383"/>
    </source>
</evidence>
<evidence type="ECO:0000256" key="3">
    <source>
        <dbReference type="ARBA" id="ARBA00022857"/>
    </source>
</evidence>
<evidence type="ECO:0000256" key="2">
    <source>
        <dbReference type="ARBA" id="ARBA00022840"/>
    </source>
</evidence>
<dbReference type="InterPro" id="IPR029056">
    <property type="entry name" value="Ribokinase-like"/>
</dbReference>
<comment type="caution">
    <text evidence="6">Lacks conserved residue(s) required for the propagation of feature annotation.</text>
</comment>
<keyword evidence="8" id="KW-0418">Kinase</keyword>
<dbReference type="PROSITE" id="PS01050">
    <property type="entry name" value="YJEF_C_2"/>
    <property type="match status" value="1"/>
</dbReference>
<dbReference type="EMBL" id="FRBU01000023">
    <property type="protein sequence ID" value="SHM14659.1"/>
    <property type="molecule type" value="Genomic_DNA"/>
</dbReference>
<dbReference type="GO" id="GO:0005524">
    <property type="term" value="F:ATP binding"/>
    <property type="evidence" value="ECO:0007669"/>
    <property type="project" value="UniProtKB-KW"/>
</dbReference>
<dbReference type="Proteomes" id="UP000184260">
    <property type="component" value="Unassembled WGS sequence"/>
</dbReference>
<feature type="binding site" evidence="6">
    <location>
        <position position="229"/>
    </location>
    <ligand>
        <name>AMP</name>
        <dbReference type="ChEBI" id="CHEBI:456215"/>
    </ligand>
</feature>
<comment type="cofactor">
    <cofactor evidence="6">
        <name>Mg(2+)</name>
        <dbReference type="ChEBI" id="CHEBI:18420"/>
    </cofactor>
</comment>
<keyword evidence="5 6" id="KW-0456">Lyase</keyword>
<dbReference type="PANTHER" id="PTHR12592">
    <property type="entry name" value="ATP-DEPENDENT (S)-NAD(P)H-HYDRATE DEHYDRATASE FAMILY MEMBER"/>
    <property type="match status" value="1"/>
</dbReference>
<protein>
    <recommendedName>
        <fullName evidence="6">ADP-dependent (S)-NAD(P)H-hydrate dehydratase</fullName>
        <ecNumber evidence="6">4.2.1.136</ecNumber>
    </recommendedName>
    <alternativeName>
        <fullName evidence="6">ADP-dependent NAD(P)HX dehydratase</fullName>
    </alternativeName>
</protein>
<comment type="catalytic activity">
    <reaction evidence="6">
        <text>(6S)-NADPHX + ADP = AMP + phosphate + NADPH + H(+)</text>
        <dbReference type="Rhea" id="RHEA:32235"/>
        <dbReference type="ChEBI" id="CHEBI:15378"/>
        <dbReference type="ChEBI" id="CHEBI:43474"/>
        <dbReference type="ChEBI" id="CHEBI:57783"/>
        <dbReference type="ChEBI" id="CHEBI:64076"/>
        <dbReference type="ChEBI" id="CHEBI:456215"/>
        <dbReference type="ChEBI" id="CHEBI:456216"/>
        <dbReference type="EC" id="4.2.1.136"/>
    </reaction>
</comment>
<dbReference type="PROSITE" id="PS51383">
    <property type="entry name" value="YJEF_C_3"/>
    <property type="match status" value="1"/>
</dbReference>
<evidence type="ECO:0000313" key="9">
    <source>
        <dbReference type="Proteomes" id="UP000184260"/>
    </source>
</evidence>
<keyword evidence="8" id="KW-0808">Transferase</keyword>
<name>A0A1M7GFM0_9FLAO</name>
<keyword evidence="4 6" id="KW-0520">NAD</keyword>
<dbReference type="SUPFAM" id="SSF53613">
    <property type="entry name" value="Ribokinase-like"/>
    <property type="match status" value="1"/>
</dbReference>
<proteinExistence type="inferred from homology"/>
<dbReference type="STRING" id="69322.SAMN05443669_102346"/>
<dbReference type="PANTHER" id="PTHR12592:SF0">
    <property type="entry name" value="ATP-DEPENDENT (S)-NAD(P)H-HYDRATE DEHYDRATASE"/>
    <property type="match status" value="1"/>
</dbReference>
<dbReference type="Gene3D" id="3.40.1190.20">
    <property type="match status" value="1"/>
</dbReference>
<dbReference type="InterPro" id="IPR000631">
    <property type="entry name" value="CARKD"/>
</dbReference>
<keyword evidence="2 6" id="KW-0067">ATP-binding</keyword>
<dbReference type="GO" id="GO:0052856">
    <property type="term" value="F:NAD(P)HX epimerase activity"/>
    <property type="evidence" value="ECO:0007669"/>
    <property type="project" value="TreeGrafter"/>
</dbReference>
<feature type="binding site" evidence="6">
    <location>
        <position position="166"/>
    </location>
    <ligand>
        <name>(6S)-NADPHX</name>
        <dbReference type="ChEBI" id="CHEBI:64076"/>
    </ligand>
</feature>
<keyword evidence="1 6" id="KW-0547">Nucleotide-binding</keyword>
<comment type="function">
    <text evidence="6">Catalyzes the dehydration of the S-form of NAD(P)HX at the expense of ADP, which is converted to AMP. Together with NAD(P)HX epimerase, which catalyzes the epimerization of the S- and R-forms, the enzyme allows the repair of both epimers of NAD(P)HX, a damaged form of NAD(P)H that is a result of enzymatic or heat-dependent hydration.</text>
</comment>
<feature type="domain" description="YjeF C-terminal" evidence="7">
    <location>
        <begin position="17"/>
        <end position="289"/>
    </location>
</feature>
<dbReference type="EC" id="4.2.1.136" evidence="6"/>
<evidence type="ECO:0000256" key="5">
    <source>
        <dbReference type="ARBA" id="ARBA00023239"/>
    </source>
</evidence>
<dbReference type="AlphaFoldDB" id="A0A1M7GFM0"/>
<comment type="similarity">
    <text evidence="6">Belongs to the NnrD/CARKD family.</text>
</comment>
<comment type="catalytic activity">
    <reaction evidence="6">
        <text>(6S)-NADHX + ADP = AMP + phosphate + NADH + H(+)</text>
        <dbReference type="Rhea" id="RHEA:32223"/>
        <dbReference type="ChEBI" id="CHEBI:15378"/>
        <dbReference type="ChEBI" id="CHEBI:43474"/>
        <dbReference type="ChEBI" id="CHEBI:57945"/>
        <dbReference type="ChEBI" id="CHEBI:64074"/>
        <dbReference type="ChEBI" id="CHEBI:456215"/>
        <dbReference type="ChEBI" id="CHEBI:456216"/>
        <dbReference type="EC" id="4.2.1.136"/>
    </reaction>
</comment>
<feature type="binding site" evidence="6">
    <location>
        <position position="230"/>
    </location>
    <ligand>
        <name>(6S)-NADPHX</name>
        <dbReference type="ChEBI" id="CHEBI:64076"/>
    </ligand>
</feature>
<evidence type="ECO:0000313" key="8">
    <source>
        <dbReference type="EMBL" id="SHM14659.1"/>
    </source>
</evidence>
<dbReference type="GO" id="GO:0110051">
    <property type="term" value="P:metabolite repair"/>
    <property type="evidence" value="ECO:0007669"/>
    <property type="project" value="TreeGrafter"/>
</dbReference>
<dbReference type="HAMAP" id="MF_01965">
    <property type="entry name" value="NADHX_dehydratase"/>
    <property type="match status" value="1"/>
</dbReference>
<keyword evidence="3 6" id="KW-0521">NADP</keyword>
<reference evidence="9" key="1">
    <citation type="submission" date="2016-11" db="EMBL/GenBank/DDBJ databases">
        <authorList>
            <person name="Varghese N."/>
            <person name="Submissions S."/>
        </authorList>
    </citation>
    <scope>NUCLEOTIDE SEQUENCE [LARGE SCALE GENOMIC DNA]</scope>
    <source>
        <strain evidence="9">DSM 3661</strain>
    </source>
</reference>
<dbReference type="Pfam" id="PF01256">
    <property type="entry name" value="Carb_kinase"/>
    <property type="match status" value="1"/>
</dbReference>
<evidence type="ECO:0000256" key="4">
    <source>
        <dbReference type="ARBA" id="ARBA00023027"/>
    </source>
</evidence>
<gene>
    <name evidence="6" type="primary">nnrD</name>
    <name evidence="8" type="ORF">SAMN05443669_102346</name>
</gene>
<dbReference type="GO" id="GO:0016301">
    <property type="term" value="F:kinase activity"/>
    <property type="evidence" value="ECO:0007669"/>
    <property type="project" value="UniProtKB-KW"/>
</dbReference>
<keyword evidence="9" id="KW-1185">Reference proteome</keyword>
<dbReference type="GO" id="GO:0046496">
    <property type="term" value="P:nicotinamide nucleotide metabolic process"/>
    <property type="evidence" value="ECO:0007669"/>
    <property type="project" value="UniProtKB-UniRule"/>
</dbReference>
<accession>A0A1M7GFM0</accession>
<feature type="binding site" evidence="6">
    <location>
        <position position="115"/>
    </location>
    <ligand>
        <name>(6S)-NADPHX</name>
        <dbReference type="ChEBI" id="CHEBI:64076"/>
    </ligand>
</feature>
<organism evidence="8 9">
    <name type="scientific">Flavobacterium xanthum</name>
    <dbReference type="NCBI Taxonomy" id="69322"/>
    <lineage>
        <taxon>Bacteria</taxon>
        <taxon>Pseudomonadati</taxon>
        <taxon>Bacteroidota</taxon>
        <taxon>Flavobacteriia</taxon>
        <taxon>Flavobacteriales</taxon>
        <taxon>Flavobacteriaceae</taxon>
        <taxon>Flavobacterium</taxon>
    </lineage>
</organism>
<evidence type="ECO:0000256" key="6">
    <source>
        <dbReference type="HAMAP-Rule" id="MF_01965"/>
    </source>
</evidence>
<dbReference type="CDD" id="cd01171">
    <property type="entry name" value="YXKO-related"/>
    <property type="match status" value="1"/>
</dbReference>
<dbReference type="InterPro" id="IPR017953">
    <property type="entry name" value="Carbohydrate_kinase_pred_CS"/>
</dbReference>
<comment type="subunit">
    <text evidence="6">Homotetramer.</text>
</comment>